<dbReference type="Pfam" id="PF12412">
    <property type="entry name" value="DUF3667"/>
    <property type="match status" value="1"/>
</dbReference>
<feature type="compositionally biased region" description="Pro residues" evidence="1">
    <location>
        <begin position="1"/>
        <end position="13"/>
    </location>
</feature>
<dbReference type="AlphaFoldDB" id="A0A0E3UN79"/>
<dbReference type="KEGG" id="psuw:WQ53_09525"/>
<reference evidence="3 4" key="1">
    <citation type="journal article" date="2015" name="Genome Announc.">
        <title>Complete Genome Sequence of Pseudoxanthomonas suwonensis Strain J1, a Cellulose-Degrading Bacterium Isolated from Leaf- and Wood-Enriched Soil.</title>
        <authorList>
            <person name="Hou L."/>
            <person name="Jiang J."/>
            <person name="Xu Z."/>
            <person name="Zhou Y."/>
            <person name="Leung F.C."/>
        </authorList>
    </citation>
    <scope>NUCLEOTIDE SEQUENCE [LARGE SCALE GENOMIC DNA]</scope>
    <source>
        <strain evidence="3 4">J1</strain>
    </source>
</reference>
<dbReference type="EMBL" id="CP011144">
    <property type="protein sequence ID" value="AKC86956.1"/>
    <property type="molecule type" value="Genomic_DNA"/>
</dbReference>
<name>A0A0E3UN79_9GAMM</name>
<evidence type="ECO:0008006" key="5">
    <source>
        <dbReference type="Google" id="ProtNLM"/>
    </source>
</evidence>
<organism evidence="3 4">
    <name type="scientific">Pseudoxanthomonas suwonensis</name>
    <dbReference type="NCBI Taxonomy" id="314722"/>
    <lineage>
        <taxon>Bacteria</taxon>
        <taxon>Pseudomonadati</taxon>
        <taxon>Pseudomonadota</taxon>
        <taxon>Gammaproteobacteria</taxon>
        <taxon>Lysobacterales</taxon>
        <taxon>Lysobacteraceae</taxon>
        <taxon>Pseudoxanthomonas</taxon>
    </lineage>
</organism>
<feature type="transmembrane region" description="Helical" evidence="2">
    <location>
        <begin position="312"/>
        <end position="334"/>
    </location>
</feature>
<protein>
    <recommendedName>
        <fullName evidence="5">DUF3667 domain-containing protein</fullName>
    </recommendedName>
</protein>
<keyword evidence="2" id="KW-0812">Transmembrane</keyword>
<feature type="transmembrane region" description="Helical" evidence="2">
    <location>
        <begin position="243"/>
        <end position="267"/>
    </location>
</feature>
<feature type="transmembrane region" description="Helical" evidence="2">
    <location>
        <begin position="279"/>
        <end position="300"/>
    </location>
</feature>
<feature type="transmembrane region" description="Helical" evidence="2">
    <location>
        <begin position="355"/>
        <end position="375"/>
    </location>
</feature>
<evidence type="ECO:0000256" key="1">
    <source>
        <dbReference type="SAM" id="MobiDB-lite"/>
    </source>
</evidence>
<sequence length="377" mass="41514">MLPAAHAPPPRPPTMSQSPPAACENCTAPLQGLFCHACGQAAHSPVRSFAHAVEDVFESFWHLDGRIFRTLRRLLSPGTLANDYLAGRRAPYVAPMRLFVILCLLTFFVGKLVDFGGTAVAPSIEMEDTGVQRELSRATTVAEVEAIRDRAVADLEQAHREMPATLAPVTRSGFEQGIGAVRRQADRRLVQLGAAPAAPATLPPADTVWVSTDTPADGWLARQLQRIERNAPRFQQDPTLFKYAFMGSVPSALFVLVPVFALLLKLFYLDSRRLYLEHVVVALYSHAFLCVALLGQFALLALDHWITPRLALFGPVSDVLAMSLWLWMPAYLLLMQKRVYGQGWLRTGVKFFVLGNLYATLLVIAAMALVVLSLVRA</sequence>
<dbReference type="PATRIC" id="fig|314722.6.peg.2044"/>
<keyword evidence="2" id="KW-0472">Membrane</keyword>
<accession>A0A0E3UN79</accession>
<feature type="transmembrane region" description="Helical" evidence="2">
    <location>
        <begin position="98"/>
        <end position="121"/>
    </location>
</feature>
<evidence type="ECO:0000313" key="4">
    <source>
        <dbReference type="Proteomes" id="UP000033067"/>
    </source>
</evidence>
<evidence type="ECO:0000256" key="2">
    <source>
        <dbReference type="SAM" id="Phobius"/>
    </source>
</evidence>
<dbReference type="InterPro" id="IPR022134">
    <property type="entry name" value="DUF3667"/>
</dbReference>
<feature type="region of interest" description="Disordered" evidence="1">
    <location>
        <begin position="1"/>
        <end position="21"/>
    </location>
</feature>
<evidence type="ECO:0000313" key="3">
    <source>
        <dbReference type="EMBL" id="AKC86956.1"/>
    </source>
</evidence>
<dbReference type="Proteomes" id="UP000033067">
    <property type="component" value="Chromosome"/>
</dbReference>
<proteinExistence type="predicted"/>
<keyword evidence="2" id="KW-1133">Transmembrane helix</keyword>
<keyword evidence="4" id="KW-1185">Reference proteome</keyword>
<gene>
    <name evidence="3" type="ORF">WQ53_09525</name>
</gene>